<reference evidence="1 2" key="1">
    <citation type="submission" date="2019-11" db="EMBL/GenBank/DDBJ databases">
        <title>Epiphytic Pseudomonas syringae from cherry orchards.</title>
        <authorList>
            <person name="Hulin M.T."/>
        </authorList>
    </citation>
    <scope>NUCLEOTIDE SEQUENCE [LARGE SCALE GENOMIC DNA]</scope>
    <source>
        <strain evidence="1 2">PA-5-11C</strain>
    </source>
</reference>
<sequence length="219" mass="24524">MQKLIPRRQLQNFDPSTIELVSPIFATSIVESQLSSTAHLFGLSELVRLSSCVGRNERKGILEKVKSGEWLLISERLGALNDAGARRCIPIGFSPRQLEGEEVAGPGKWAFFSIDYDGVKNTAIIAVNRLGSMGDQGRVFGSDGKDLANTTRTLIQQWVPLNDFEEHRIADSAIRRYGELRHTPQRFLEGEDKWQVGGKSWHWQPVTQDEAYEIKGGTK</sequence>
<proteinExistence type="predicted"/>
<comment type="caution">
    <text evidence="1">The sequence shown here is derived from an EMBL/GenBank/DDBJ whole genome shotgun (WGS) entry which is preliminary data.</text>
</comment>
<organism evidence="1 2">
    <name type="scientific">Pseudomonas simiae</name>
    <dbReference type="NCBI Taxonomy" id="321846"/>
    <lineage>
        <taxon>Bacteria</taxon>
        <taxon>Pseudomonadati</taxon>
        <taxon>Pseudomonadota</taxon>
        <taxon>Gammaproteobacteria</taxon>
        <taxon>Pseudomonadales</taxon>
        <taxon>Pseudomonadaceae</taxon>
        <taxon>Pseudomonas</taxon>
    </lineage>
</organism>
<dbReference type="EMBL" id="WKCM01000032">
    <property type="protein sequence ID" value="MCF5320266.1"/>
    <property type="molecule type" value="Genomic_DNA"/>
</dbReference>
<name>A0ABS9G9K4_9PSED</name>
<accession>A0ABS9G9K4</accession>
<evidence type="ECO:0000313" key="2">
    <source>
        <dbReference type="Proteomes" id="UP000814078"/>
    </source>
</evidence>
<dbReference type="Proteomes" id="UP000814078">
    <property type="component" value="Unassembled WGS sequence"/>
</dbReference>
<protein>
    <submittedName>
        <fullName evidence="1">Uncharacterized protein</fullName>
    </submittedName>
</protein>
<keyword evidence="2" id="KW-1185">Reference proteome</keyword>
<evidence type="ECO:0000313" key="1">
    <source>
        <dbReference type="EMBL" id="MCF5320266.1"/>
    </source>
</evidence>
<gene>
    <name evidence="1" type="ORF">GIW13_18435</name>
</gene>
<dbReference type="RefSeq" id="WP_144410405.1">
    <property type="nucleotide sequence ID" value="NZ_CP005975.1"/>
</dbReference>